<reference evidence="2" key="1">
    <citation type="journal article" date="2019" name="Int. J. Syst. Evol. Microbiol.">
        <title>The Global Catalogue of Microorganisms (GCM) 10K type strain sequencing project: providing services to taxonomists for standard genome sequencing and annotation.</title>
        <authorList>
            <consortium name="The Broad Institute Genomics Platform"/>
            <consortium name="The Broad Institute Genome Sequencing Center for Infectious Disease"/>
            <person name="Wu L."/>
            <person name="Ma J."/>
        </authorList>
    </citation>
    <scope>NUCLEOTIDE SEQUENCE [LARGE SCALE GENOMIC DNA]</scope>
    <source>
        <strain evidence="2">JCM 19173</strain>
    </source>
</reference>
<dbReference type="EMBL" id="BMPE01000023">
    <property type="protein sequence ID" value="GGL16876.1"/>
    <property type="molecule type" value="Genomic_DNA"/>
</dbReference>
<keyword evidence="2" id="KW-1185">Reference proteome</keyword>
<dbReference type="RefSeq" id="WP_189070726.1">
    <property type="nucleotide sequence ID" value="NZ_BMPE01000023.1"/>
</dbReference>
<organism evidence="1 2">
    <name type="scientific">Deinococcus radiotolerans</name>
    <dbReference type="NCBI Taxonomy" id="1309407"/>
    <lineage>
        <taxon>Bacteria</taxon>
        <taxon>Thermotogati</taxon>
        <taxon>Deinococcota</taxon>
        <taxon>Deinococci</taxon>
        <taxon>Deinococcales</taxon>
        <taxon>Deinococcaceae</taxon>
        <taxon>Deinococcus</taxon>
    </lineage>
</organism>
<proteinExistence type="predicted"/>
<dbReference type="Proteomes" id="UP000604341">
    <property type="component" value="Unassembled WGS sequence"/>
</dbReference>
<gene>
    <name evidence="1" type="ORF">GCM10010844_39760</name>
</gene>
<comment type="caution">
    <text evidence="1">The sequence shown here is derived from an EMBL/GenBank/DDBJ whole genome shotgun (WGS) entry which is preliminary data.</text>
</comment>
<protein>
    <submittedName>
        <fullName evidence="1">Uncharacterized protein</fullName>
    </submittedName>
</protein>
<accession>A0ABQ2FQK3</accession>
<evidence type="ECO:0000313" key="1">
    <source>
        <dbReference type="EMBL" id="GGL16876.1"/>
    </source>
</evidence>
<sequence>MPSYRNATVHAPDPYVTDGTVFFMSAEGECLHLPATPAAVTQLAEARREPGHVTVFVEGGMITGALSLPGRTPTDYVFLQAAYSVAFSALQLFSSTEVRGATWAEISRQFMPFQAVRDAQGDRLVGTTRDGRVTAVLDDGQGRLPTSTRRFRLQVQGARANFWGWFLDGRYYPRHEEAKAQAFAAAMTTLSDPGTEVRLARLEDALARLLPDLRHLLRVLEAEAAGKPEVRDALQAVGRGALLVDAAVSQASVARRLLPQTPPAIAPAAEPVTE</sequence>
<name>A0ABQ2FQK3_9DEIO</name>
<evidence type="ECO:0000313" key="2">
    <source>
        <dbReference type="Proteomes" id="UP000604341"/>
    </source>
</evidence>